<accession>A0A2I6SBZ2</accession>
<sequence>MAEKDNANSKLQSRRNETGPMRLEELPGMKICAQFFPATTNYSKSAKILGYKSKPFNDFYTKIINTDIIKWIGKITH</sequence>
<organism evidence="2">
    <name type="scientific">White spot syndrome virus</name>
    <dbReference type="NCBI Taxonomy" id="342409"/>
    <lineage>
        <taxon>Viruses</taxon>
        <taxon>Viruses incertae sedis</taxon>
        <taxon>Naldaviricetes</taxon>
        <taxon>Nimaviridae</taxon>
        <taxon>Whispovirus</taxon>
    </lineage>
</organism>
<evidence type="ECO:0000313" key="2">
    <source>
        <dbReference type="EMBL" id="AUO15062.1"/>
    </source>
</evidence>
<feature type="compositionally biased region" description="Basic and acidic residues" evidence="1">
    <location>
        <begin position="14"/>
        <end position="23"/>
    </location>
</feature>
<dbReference type="Proteomes" id="UP000267352">
    <property type="component" value="Segment"/>
</dbReference>
<evidence type="ECO:0000256" key="1">
    <source>
        <dbReference type="SAM" id="MobiDB-lite"/>
    </source>
</evidence>
<proteinExistence type="predicted"/>
<reference evidence="2" key="2">
    <citation type="journal article" date="2018" name="Genome Announc.">
        <title>First Report of a Complete Genome Sequence of White spot syndrome virus from India.</title>
        <authorList>
            <person name="Vinaya Kumar K."/>
            <person name="Shekhar M.S."/>
            <person name="Otta S.K."/>
            <person name="Karthic K."/>
            <person name="Ashok Kumar J."/>
            <person name="Gopikrishna G."/>
            <person name="Vijayan K.K."/>
        </authorList>
    </citation>
    <scope>NUCLEOTIDE SEQUENCE</scope>
    <source>
        <strain evidence="2">IN_AP4RU</strain>
    </source>
</reference>
<protein>
    <submittedName>
        <fullName evidence="2">WSSV251</fullName>
    </submittedName>
</protein>
<name>A0A2I6SBZ2_9VIRU</name>
<feature type="region of interest" description="Disordered" evidence="1">
    <location>
        <begin position="1"/>
        <end position="23"/>
    </location>
</feature>
<dbReference type="EMBL" id="MG702567">
    <property type="protein sequence ID" value="AUO15062.1"/>
    <property type="molecule type" value="Genomic_DNA"/>
</dbReference>
<reference evidence="2" key="1">
    <citation type="submission" date="2017-12" db="EMBL/GenBank/DDBJ databases">
        <authorList>
            <person name="Katneni V.K."/>
            <person name="Shekhar M.S."/>
            <person name="Otta S.K."/>
            <person name="Karthic K."/>
            <person name="Jangam A.K."/>
            <person name="Gopikrishna G."/>
            <person name="Vijayan K.K."/>
        </authorList>
    </citation>
    <scope>NUCLEOTIDE SEQUENCE [LARGE SCALE GENOMIC DNA]</scope>
    <source>
        <strain evidence="2">IN_AP4RU</strain>
    </source>
</reference>